<accession>A0A6J5P762</accession>
<dbReference type="PANTHER" id="PTHR34934:SF1">
    <property type="entry name" value="FLAVIN-DEPENDENT THYMIDYLATE SYNTHASE"/>
    <property type="match status" value="1"/>
</dbReference>
<evidence type="ECO:0000313" key="1">
    <source>
        <dbReference type="EMBL" id="CAB4165038.1"/>
    </source>
</evidence>
<dbReference type="PANTHER" id="PTHR34934">
    <property type="entry name" value="FLAVIN-DEPENDENT THYMIDYLATE SYNTHASE"/>
    <property type="match status" value="1"/>
</dbReference>
<dbReference type="Pfam" id="PF02511">
    <property type="entry name" value="Thy1"/>
    <property type="match status" value="1"/>
</dbReference>
<protein>
    <submittedName>
        <fullName evidence="1">THY1 Predicted alternative thymidylate synthase</fullName>
    </submittedName>
</protein>
<dbReference type="Gene3D" id="3.30.1360.170">
    <property type="match status" value="1"/>
</dbReference>
<dbReference type="SUPFAM" id="SSF69796">
    <property type="entry name" value="Thymidylate synthase-complementing protein Thy1"/>
    <property type="match status" value="1"/>
</dbReference>
<sequence>MKVSLISHTPNAAQLLVFTKSTRLTMSPGLMADIMSWSAEKIEAELAYMADTIPSSWEFVDYVFLVEGVSRAYTHQQVRTRQASYAQQTMRVLDMGEFDYVFTENNLATSGAKDLIGKANRYVAGTYKALRALGHAPEDCRGILPTNIATNIVCKFNLRTFSELCKSRTGGRTQNEYQQVVNAMADAVLAVHPWAARFLFPAERDAFAEIEAFAKEEFGGDLLKKGKLLKIVDQMRKTAK</sequence>
<dbReference type="GO" id="GO:0006231">
    <property type="term" value="P:dTMP biosynthetic process"/>
    <property type="evidence" value="ECO:0007669"/>
    <property type="project" value="InterPro"/>
</dbReference>
<dbReference type="GO" id="GO:0050660">
    <property type="term" value="F:flavin adenine dinucleotide binding"/>
    <property type="evidence" value="ECO:0007669"/>
    <property type="project" value="InterPro"/>
</dbReference>
<organism evidence="1">
    <name type="scientific">uncultured Caudovirales phage</name>
    <dbReference type="NCBI Taxonomy" id="2100421"/>
    <lineage>
        <taxon>Viruses</taxon>
        <taxon>Duplodnaviria</taxon>
        <taxon>Heunggongvirae</taxon>
        <taxon>Uroviricota</taxon>
        <taxon>Caudoviricetes</taxon>
        <taxon>Peduoviridae</taxon>
        <taxon>Maltschvirus</taxon>
        <taxon>Maltschvirus maltsch</taxon>
    </lineage>
</organism>
<gene>
    <name evidence="1" type="ORF">UFOVP815_7</name>
</gene>
<dbReference type="CDD" id="cd20175">
    <property type="entry name" value="ThyX"/>
    <property type="match status" value="1"/>
</dbReference>
<dbReference type="GO" id="GO:0004799">
    <property type="term" value="F:thymidylate synthase activity"/>
    <property type="evidence" value="ECO:0007669"/>
    <property type="project" value="TreeGrafter"/>
</dbReference>
<dbReference type="InterPro" id="IPR003669">
    <property type="entry name" value="Thymidylate_synthase_ThyX"/>
</dbReference>
<reference evidence="1" key="1">
    <citation type="submission" date="2020-04" db="EMBL/GenBank/DDBJ databases">
        <authorList>
            <person name="Chiriac C."/>
            <person name="Salcher M."/>
            <person name="Ghai R."/>
            <person name="Kavagutti S V."/>
        </authorList>
    </citation>
    <scope>NUCLEOTIDE SEQUENCE</scope>
</reference>
<dbReference type="InterPro" id="IPR036098">
    <property type="entry name" value="Thymidylate_synthase_ThyX_sf"/>
</dbReference>
<dbReference type="EMBL" id="LR796769">
    <property type="protein sequence ID" value="CAB4165038.1"/>
    <property type="molecule type" value="Genomic_DNA"/>
</dbReference>
<name>A0A6J5P762_9CAUD</name>
<dbReference type="GO" id="GO:0050797">
    <property type="term" value="F:thymidylate synthase (FAD) activity"/>
    <property type="evidence" value="ECO:0007669"/>
    <property type="project" value="InterPro"/>
</dbReference>
<dbReference type="PROSITE" id="PS51331">
    <property type="entry name" value="THYX"/>
    <property type="match status" value="1"/>
</dbReference>
<proteinExistence type="predicted"/>
<dbReference type="GO" id="GO:0070402">
    <property type="term" value="F:NADPH binding"/>
    <property type="evidence" value="ECO:0007669"/>
    <property type="project" value="TreeGrafter"/>
</dbReference>